<keyword evidence="1" id="KW-0812">Transmembrane</keyword>
<name>A0A238JRT9_9RHOB</name>
<dbReference type="RefSeq" id="WP_093966182.1">
    <property type="nucleotide sequence ID" value="NZ_FXYE01000001.1"/>
</dbReference>
<protein>
    <submittedName>
        <fullName evidence="2">Uncharacterized protein</fullName>
    </submittedName>
</protein>
<keyword evidence="1" id="KW-0472">Membrane</keyword>
<organism evidence="2 3">
    <name type="scientific">Actibacterium lipolyticum</name>
    <dbReference type="NCBI Taxonomy" id="1524263"/>
    <lineage>
        <taxon>Bacteria</taxon>
        <taxon>Pseudomonadati</taxon>
        <taxon>Pseudomonadota</taxon>
        <taxon>Alphaproteobacteria</taxon>
        <taxon>Rhodobacterales</taxon>
        <taxon>Roseobacteraceae</taxon>
        <taxon>Actibacterium</taxon>
    </lineage>
</organism>
<dbReference type="OrthoDB" id="7862519at2"/>
<keyword evidence="3" id="KW-1185">Reference proteome</keyword>
<feature type="transmembrane region" description="Helical" evidence="1">
    <location>
        <begin position="16"/>
        <end position="35"/>
    </location>
</feature>
<keyword evidence="1" id="KW-1133">Transmembrane helix</keyword>
<dbReference type="Proteomes" id="UP000202922">
    <property type="component" value="Unassembled WGS sequence"/>
</dbReference>
<evidence type="ECO:0000313" key="3">
    <source>
        <dbReference type="Proteomes" id="UP000202922"/>
    </source>
</evidence>
<dbReference type="EMBL" id="FXYE01000001">
    <property type="protein sequence ID" value="SMX33370.1"/>
    <property type="molecule type" value="Genomic_DNA"/>
</dbReference>
<accession>A0A238JRT9</accession>
<reference evidence="3" key="1">
    <citation type="submission" date="2017-05" db="EMBL/GenBank/DDBJ databases">
        <authorList>
            <person name="Rodrigo-Torres L."/>
            <person name="Arahal R. D."/>
            <person name="Lucena T."/>
        </authorList>
    </citation>
    <scope>NUCLEOTIDE SEQUENCE [LARGE SCALE GENOMIC DNA]</scope>
    <source>
        <strain evidence="3">CECT 8621</strain>
    </source>
</reference>
<proteinExistence type="predicted"/>
<gene>
    <name evidence="2" type="ORF">COL8621_01010</name>
</gene>
<sequence>MTEVLATVSASAPRRLVGVSVLLLLGGLLIYLALARPHESLGWQVFLLIFGAIVLWVAETMRRATSHTLTLTEDGITASDGQLLARIEDIDTVVRGTFAMKPSHGFVLKLKSPMGRVWAPGLWWRFGRRVGVGGVTGAGQTKFMAEMLTLMLMEKKKAGS</sequence>
<feature type="transmembrane region" description="Helical" evidence="1">
    <location>
        <begin position="41"/>
        <end position="58"/>
    </location>
</feature>
<dbReference type="AlphaFoldDB" id="A0A238JRT9"/>
<evidence type="ECO:0000313" key="2">
    <source>
        <dbReference type="EMBL" id="SMX33370.1"/>
    </source>
</evidence>
<evidence type="ECO:0000256" key="1">
    <source>
        <dbReference type="SAM" id="Phobius"/>
    </source>
</evidence>